<dbReference type="EMBL" id="WOFV02000045">
    <property type="protein sequence ID" value="NAS18852.1"/>
    <property type="molecule type" value="Genomic_DNA"/>
</dbReference>
<dbReference type="PANTHER" id="PTHR43140:SF1">
    <property type="entry name" value="TYPE I RESTRICTION ENZYME ECOKI SPECIFICITY SUBUNIT"/>
    <property type="match status" value="1"/>
</dbReference>
<dbReference type="Gene3D" id="1.10.287.1120">
    <property type="entry name" value="Bipartite methylase S protein"/>
    <property type="match status" value="1"/>
</dbReference>
<evidence type="ECO:0000256" key="3">
    <source>
        <dbReference type="ARBA" id="ARBA00023125"/>
    </source>
</evidence>
<protein>
    <submittedName>
        <fullName evidence="6">Restriction endonuclease subunit S</fullName>
    </submittedName>
</protein>
<evidence type="ECO:0000256" key="4">
    <source>
        <dbReference type="ARBA" id="ARBA00038652"/>
    </source>
</evidence>
<comment type="subunit">
    <text evidence="4">The methyltransferase is composed of M and S polypeptides.</text>
</comment>
<sequence>MNKNKEKVPKIRFPGFTEPWEQRKFDEIFTMLQNNALSRADLNSEQGSAMNVHYGDILIKFGECLDVSKEKIPFITDDTCLTKYKESFLVNGDVIIADAAEDEAVGKCSEIVGLTTETVISGLHTIPCRANKVFANGYLGYYMNSNAYHNQLLPLIQGTKVSSISKTALKDTIVLYPKSTEEQALISQYFTKLNNLITLHQRKLNHLKDKKKGLLQKMFPKKGELVPELRFPEFTDTWEQRKLGEVAVRVTRKNKDLESTLPLTISAQDGLIDQNEFFNKTVASRDVSGYYLVKNGEFAYNKSYSNGYPWGNVINLSLYKL</sequence>
<dbReference type="GO" id="GO:0003677">
    <property type="term" value="F:DNA binding"/>
    <property type="evidence" value="ECO:0007669"/>
    <property type="project" value="UniProtKB-KW"/>
</dbReference>
<dbReference type="InterPro" id="IPR000055">
    <property type="entry name" value="Restrct_endonuc_typeI_TRD"/>
</dbReference>
<evidence type="ECO:0000313" key="6">
    <source>
        <dbReference type="EMBL" id="NAS18852.1"/>
    </source>
</evidence>
<dbReference type="Gene3D" id="3.90.220.20">
    <property type="entry name" value="DNA methylase specificity domains"/>
    <property type="match status" value="1"/>
</dbReference>
<dbReference type="Proteomes" id="UP000474042">
    <property type="component" value="Unassembled WGS sequence"/>
</dbReference>
<comment type="caution">
    <text evidence="6">The sequence shown here is derived from an EMBL/GenBank/DDBJ whole genome shotgun (WGS) entry which is preliminary data.</text>
</comment>
<dbReference type="SUPFAM" id="SSF116734">
    <property type="entry name" value="DNA methylase specificity domain"/>
    <property type="match status" value="2"/>
</dbReference>
<keyword evidence="6" id="KW-0378">Hydrolase</keyword>
<reference evidence="6 7" key="1">
    <citation type="submission" date="2020-01" db="EMBL/GenBank/DDBJ databases">
        <title>Genome sequence of a 1,3-propanediol producer, Clostridium butyricum S3.</title>
        <authorList>
            <person name="Zhou J."/>
        </authorList>
    </citation>
    <scope>NUCLEOTIDE SEQUENCE [LARGE SCALE GENOMIC DNA]</scope>
    <source>
        <strain evidence="6 7">S3</strain>
    </source>
</reference>
<dbReference type="GO" id="GO:0004519">
    <property type="term" value="F:endonuclease activity"/>
    <property type="evidence" value="ECO:0007669"/>
    <property type="project" value="UniProtKB-KW"/>
</dbReference>
<gene>
    <name evidence="6" type="ORF">GND98_013490</name>
</gene>
<proteinExistence type="inferred from homology"/>
<evidence type="ECO:0000313" key="7">
    <source>
        <dbReference type="Proteomes" id="UP000474042"/>
    </source>
</evidence>
<name>A0A6L9EQS8_CLOBU</name>
<feature type="domain" description="Type I restriction modification DNA specificity" evidence="5">
    <location>
        <begin position="19"/>
        <end position="208"/>
    </location>
</feature>
<evidence type="ECO:0000259" key="5">
    <source>
        <dbReference type="Pfam" id="PF01420"/>
    </source>
</evidence>
<keyword evidence="2" id="KW-0680">Restriction system</keyword>
<evidence type="ECO:0000256" key="1">
    <source>
        <dbReference type="ARBA" id="ARBA00010923"/>
    </source>
</evidence>
<organism evidence="6 7">
    <name type="scientific">Clostridium butyricum</name>
    <dbReference type="NCBI Taxonomy" id="1492"/>
    <lineage>
        <taxon>Bacteria</taxon>
        <taxon>Bacillati</taxon>
        <taxon>Bacillota</taxon>
        <taxon>Clostridia</taxon>
        <taxon>Eubacteriales</taxon>
        <taxon>Clostridiaceae</taxon>
        <taxon>Clostridium</taxon>
    </lineage>
</organism>
<dbReference type="PANTHER" id="PTHR43140">
    <property type="entry name" value="TYPE-1 RESTRICTION ENZYME ECOKI SPECIFICITY PROTEIN"/>
    <property type="match status" value="1"/>
</dbReference>
<feature type="non-terminal residue" evidence="6">
    <location>
        <position position="321"/>
    </location>
</feature>
<evidence type="ECO:0000256" key="2">
    <source>
        <dbReference type="ARBA" id="ARBA00022747"/>
    </source>
</evidence>
<accession>A0A6L9EQS8</accession>
<keyword evidence="3" id="KW-0238">DNA-binding</keyword>
<dbReference type="InterPro" id="IPR044946">
    <property type="entry name" value="Restrct_endonuc_typeI_TRD_sf"/>
</dbReference>
<keyword evidence="6" id="KW-0255">Endonuclease</keyword>
<dbReference type="Pfam" id="PF01420">
    <property type="entry name" value="Methylase_S"/>
    <property type="match status" value="1"/>
</dbReference>
<dbReference type="GO" id="GO:0009307">
    <property type="term" value="P:DNA restriction-modification system"/>
    <property type="evidence" value="ECO:0007669"/>
    <property type="project" value="UniProtKB-KW"/>
</dbReference>
<dbReference type="AlphaFoldDB" id="A0A6L9EQS8"/>
<dbReference type="InterPro" id="IPR051212">
    <property type="entry name" value="Type-I_RE_S_subunit"/>
</dbReference>
<comment type="similarity">
    <text evidence="1">Belongs to the type-I restriction system S methylase family.</text>
</comment>
<keyword evidence="6" id="KW-0540">Nuclease</keyword>